<accession>A0A9E6ZHP7</accession>
<dbReference type="Pfam" id="PF10719">
    <property type="entry name" value="ComFB"/>
    <property type="match status" value="1"/>
</dbReference>
<organism evidence="1 2">
    <name type="scientific">Alicyclobacillus acidoterrestris (strain ATCC 49025 / DSM 3922 / CIP 106132 / NCIMB 13137 / GD3B)</name>
    <dbReference type="NCBI Taxonomy" id="1356854"/>
    <lineage>
        <taxon>Bacteria</taxon>
        <taxon>Bacillati</taxon>
        <taxon>Bacillota</taxon>
        <taxon>Bacilli</taxon>
        <taxon>Bacillales</taxon>
        <taxon>Alicyclobacillaceae</taxon>
        <taxon>Alicyclobacillus</taxon>
    </lineage>
</organism>
<reference evidence="2" key="1">
    <citation type="journal article" date="2022" name="G3 (Bethesda)">
        <title>Unveiling the complete genome sequence of Alicyclobacillus acidoterrestris DSM 3922T, a taint-producing strain.</title>
        <authorList>
            <person name="Leonardo I.C."/>
            <person name="Barreto Crespo M.T."/>
            <person name="Gaspar F.B."/>
        </authorList>
    </citation>
    <scope>NUCLEOTIDE SEQUENCE [LARGE SCALE GENOMIC DNA]</scope>
    <source>
        <strain evidence="2">DSM 3922</strain>
    </source>
</reference>
<keyword evidence="2" id="KW-1185">Reference proteome</keyword>
<name>A0A9E6ZHP7_ALIAG</name>
<dbReference type="Proteomes" id="UP000829401">
    <property type="component" value="Chromosome"/>
</dbReference>
<evidence type="ECO:0000313" key="1">
    <source>
        <dbReference type="EMBL" id="UNO49203.1"/>
    </source>
</evidence>
<dbReference type="EMBL" id="CP080467">
    <property type="protein sequence ID" value="UNO49203.1"/>
    <property type="molecule type" value="Genomic_DNA"/>
</dbReference>
<protein>
    <submittedName>
        <fullName evidence="1">Late competence development ComFB family protein</fullName>
    </submittedName>
</protein>
<gene>
    <name evidence="1" type="ORF">K1I37_01160</name>
</gene>
<evidence type="ECO:0000313" key="2">
    <source>
        <dbReference type="Proteomes" id="UP000829401"/>
    </source>
</evidence>
<dbReference type="InterPro" id="IPR019657">
    <property type="entry name" value="ComFB"/>
</dbReference>
<sequence length="95" mass="10478">MTVYNVTERLAKEMIASPEVQGVVQCSCAQCLDDILAIALNHLPARYVSTDQGGTYVKADYMHPQWQSDVLAELIRAAEVVGRQPHHGLLTGERV</sequence>
<dbReference type="RefSeq" id="WP_040440655.1">
    <property type="nucleotide sequence ID" value="NZ_AURB01000001.1"/>
</dbReference>
<dbReference type="AlphaFoldDB" id="A0A9E6ZHP7"/>
<proteinExistence type="predicted"/>
<dbReference type="KEGG" id="aaco:K1I37_01160"/>
<dbReference type="OrthoDB" id="5616024at2"/>